<dbReference type="PANTHER" id="PTHR40388:SF1">
    <property type="entry name" value="BRYOPORIN"/>
    <property type="match status" value="1"/>
</dbReference>
<dbReference type="Gene3D" id="2.60.270.50">
    <property type="match status" value="2"/>
</dbReference>
<evidence type="ECO:0000313" key="2">
    <source>
        <dbReference type="Proteomes" id="UP001500124"/>
    </source>
</evidence>
<dbReference type="EMBL" id="BAABKC010000059">
    <property type="protein sequence ID" value="GAA5063167.1"/>
    <property type="molecule type" value="Genomic_DNA"/>
</dbReference>
<protein>
    <recommendedName>
        <fullName evidence="3">Crystal protein ET79</fullName>
    </recommendedName>
</protein>
<organism evidence="1 2">
    <name type="scientific">Streptomyces similanensis</name>
    <dbReference type="NCBI Taxonomy" id="1274988"/>
    <lineage>
        <taxon>Bacteria</taxon>
        <taxon>Bacillati</taxon>
        <taxon>Actinomycetota</taxon>
        <taxon>Actinomycetes</taxon>
        <taxon>Kitasatosporales</taxon>
        <taxon>Streptomycetaceae</taxon>
        <taxon>Streptomyces</taxon>
    </lineage>
</organism>
<evidence type="ECO:0008006" key="3">
    <source>
        <dbReference type="Google" id="ProtNLM"/>
    </source>
</evidence>
<sequence length="252" mass="26528">MSASSARSVAVAFSNNTDQQLIRTYSDLSHGCWDNDSLPPDYVAKHTSPRWGSHSCGMLTGTEGYTNFKITGTDQTVYLHWDNPYSGHNSYGCDAPAGYNCAISDGGGNNATVYMTLTGGPARLTAGTAGVARTASAARSTRVYLTNYSGRSLVRTGASLSHGIWSENALPPSLINPSDSGTWQSESDGFMTGTEGRTTYTMSGGGTVTVSWDNPFTGHNSYSCDVSTGFACDKAGGDGDNARVAFTVRRTA</sequence>
<accession>A0ABP9KT19</accession>
<dbReference type="Proteomes" id="UP001500124">
    <property type="component" value="Unassembled WGS sequence"/>
</dbReference>
<evidence type="ECO:0000313" key="1">
    <source>
        <dbReference type="EMBL" id="GAA5063167.1"/>
    </source>
</evidence>
<dbReference type="PANTHER" id="PTHR40388">
    <property type="entry name" value="BRYOPORIN"/>
    <property type="match status" value="1"/>
</dbReference>
<reference evidence="2" key="1">
    <citation type="journal article" date="2019" name="Int. J. Syst. Evol. Microbiol.">
        <title>The Global Catalogue of Microorganisms (GCM) 10K type strain sequencing project: providing services to taxonomists for standard genome sequencing and annotation.</title>
        <authorList>
            <consortium name="The Broad Institute Genomics Platform"/>
            <consortium name="The Broad Institute Genome Sequencing Center for Infectious Disease"/>
            <person name="Wu L."/>
            <person name="Ma J."/>
        </authorList>
    </citation>
    <scope>NUCLEOTIDE SEQUENCE [LARGE SCALE GENOMIC DNA]</scope>
    <source>
        <strain evidence="2">JCM 18410</strain>
    </source>
</reference>
<name>A0ABP9KT19_9ACTN</name>
<proteinExistence type="predicted"/>
<gene>
    <name evidence="1" type="ORF">GCM10023336_42200</name>
</gene>
<dbReference type="InterPro" id="IPR050677">
    <property type="entry name" value="Actinoporin_PFT"/>
</dbReference>
<keyword evidence="2" id="KW-1185">Reference proteome</keyword>
<comment type="caution">
    <text evidence="1">The sequence shown here is derived from an EMBL/GenBank/DDBJ whole genome shotgun (WGS) entry which is preliminary data.</text>
</comment>